<evidence type="ECO:0000259" key="7">
    <source>
        <dbReference type="PROSITE" id="PS51898"/>
    </source>
</evidence>
<dbReference type="InterPro" id="IPR002104">
    <property type="entry name" value="Integrase_catalytic"/>
</dbReference>
<proteinExistence type="inferred from homology"/>
<dbReference type="CDD" id="cd01189">
    <property type="entry name" value="INT_ICEBs1_C_like"/>
    <property type="match status" value="1"/>
</dbReference>
<dbReference type="Gene3D" id="1.10.443.10">
    <property type="entry name" value="Intergrase catalytic core"/>
    <property type="match status" value="1"/>
</dbReference>
<keyword evidence="3" id="KW-0229">DNA integration</keyword>
<dbReference type="InterPro" id="IPR044068">
    <property type="entry name" value="CB"/>
</dbReference>
<sequence>MAKTTFRKRIINNKEYYFFRLRHKNLKSPKDLYGTTVKELNKKIKDITYELDHNIKDEKESFENFFVNWLFEVNFINKKPSTKERYEGLYRNYIKNSELSKLKIKDISQTDIQKYYNSLIKKGISVTTITQLNKIIAPSIRYAYNNNLIIKDFTKAIILPTKKEEDKLNSKNKINPFTIDEQNKFINSIIGNDLEILFLTALNTGMRQGELLALTWNDIDFENNTISINKTVKYIAPVDTNGRGKGFVSVQTPKTVNSIRTIPLPLFLKDKLKEYKINQSKNRLLLANLYHNNNLVFCNTYGNYLDSSMVRKKFKKVLEKNNLPIRKFHDLRHTFATRLFELGENPKTVQTLLGHSNISTTLDTYTHVLSNTKEIVSNKLNDLYLSMSVN</sequence>
<reference evidence="9 10" key="1">
    <citation type="submission" date="2016-02" db="EMBL/GenBank/DDBJ databases">
        <title>Genome sequence of Clostridium thermobutyricum DSM 4928.</title>
        <authorList>
            <person name="Poehlein A."/>
            <person name="Daniel R."/>
        </authorList>
    </citation>
    <scope>NUCLEOTIDE SEQUENCE [LARGE SCALE GENOMIC DNA]</scope>
    <source>
        <strain evidence="9 10">DSM 4928</strain>
    </source>
</reference>
<dbReference type="InterPro" id="IPR011010">
    <property type="entry name" value="DNA_brk_join_enz"/>
</dbReference>
<keyword evidence="5" id="KW-0233">DNA recombination</keyword>
<evidence type="ECO:0000256" key="2">
    <source>
        <dbReference type="ARBA" id="ARBA00008857"/>
    </source>
</evidence>
<evidence type="ECO:0000259" key="8">
    <source>
        <dbReference type="PROSITE" id="PS51900"/>
    </source>
</evidence>
<evidence type="ECO:0000313" key="9">
    <source>
        <dbReference type="EMBL" id="OPX50895.1"/>
    </source>
</evidence>
<dbReference type="InterPro" id="IPR050090">
    <property type="entry name" value="Tyrosine_recombinase_XerCD"/>
</dbReference>
<evidence type="ECO:0000256" key="4">
    <source>
        <dbReference type="ARBA" id="ARBA00023125"/>
    </source>
</evidence>
<feature type="domain" description="Tyr recombinase" evidence="7">
    <location>
        <begin position="172"/>
        <end position="381"/>
    </location>
</feature>
<dbReference type="OrthoDB" id="9785687at2"/>
<organism evidence="9 10">
    <name type="scientific">Clostridium thermobutyricum DSM 4928</name>
    <dbReference type="NCBI Taxonomy" id="1121339"/>
    <lineage>
        <taxon>Bacteria</taxon>
        <taxon>Bacillati</taxon>
        <taxon>Bacillota</taxon>
        <taxon>Clostridia</taxon>
        <taxon>Eubacteriales</taxon>
        <taxon>Clostridiaceae</taxon>
        <taxon>Clostridium</taxon>
    </lineage>
</organism>
<dbReference type="PROSITE" id="PS51898">
    <property type="entry name" value="TYR_RECOMBINASE"/>
    <property type="match status" value="1"/>
</dbReference>
<evidence type="ECO:0000256" key="3">
    <source>
        <dbReference type="ARBA" id="ARBA00022908"/>
    </source>
</evidence>
<name>A0A1V4T0D3_9CLOT</name>
<dbReference type="PROSITE" id="PS51900">
    <property type="entry name" value="CB"/>
    <property type="match status" value="1"/>
</dbReference>
<evidence type="ECO:0000313" key="10">
    <source>
        <dbReference type="Proteomes" id="UP000191448"/>
    </source>
</evidence>
<dbReference type="Gene3D" id="1.10.150.130">
    <property type="match status" value="1"/>
</dbReference>
<dbReference type="Proteomes" id="UP000191448">
    <property type="component" value="Unassembled WGS sequence"/>
</dbReference>
<protein>
    <submittedName>
        <fullName evidence="9">Tyrosine recombinase XerC</fullName>
    </submittedName>
</protein>
<comment type="similarity">
    <text evidence="2">Belongs to the 'phage' integrase family.</text>
</comment>
<dbReference type="AlphaFoldDB" id="A0A1V4T0D3"/>
<gene>
    <name evidence="9" type="primary">xerC_1</name>
    <name evidence="9" type="ORF">CLTHE_01960</name>
</gene>
<evidence type="ECO:0000256" key="5">
    <source>
        <dbReference type="ARBA" id="ARBA00023172"/>
    </source>
</evidence>
<dbReference type="PANTHER" id="PTHR30349">
    <property type="entry name" value="PHAGE INTEGRASE-RELATED"/>
    <property type="match status" value="1"/>
</dbReference>
<dbReference type="InterPro" id="IPR013762">
    <property type="entry name" value="Integrase-like_cat_sf"/>
</dbReference>
<dbReference type="Pfam" id="PF00589">
    <property type="entry name" value="Phage_integrase"/>
    <property type="match status" value="1"/>
</dbReference>
<evidence type="ECO:0000256" key="6">
    <source>
        <dbReference type="PROSITE-ProRule" id="PRU01248"/>
    </source>
</evidence>
<dbReference type="PANTHER" id="PTHR30349:SF64">
    <property type="entry name" value="PROPHAGE INTEGRASE INTD-RELATED"/>
    <property type="match status" value="1"/>
</dbReference>
<accession>A0A1V4T0D3</accession>
<dbReference type="InterPro" id="IPR004107">
    <property type="entry name" value="Integrase_SAM-like_N"/>
</dbReference>
<evidence type="ECO:0000256" key="1">
    <source>
        <dbReference type="ARBA" id="ARBA00003283"/>
    </source>
</evidence>
<feature type="domain" description="Core-binding (CB)" evidence="8">
    <location>
        <begin position="60"/>
        <end position="144"/>
    </location>
</feature>
<dbReference type="EMBL" id="LTAY01000010">
    <property type="protein sequence ID" value="OPX50895.1"/>
    <property type="molecule type" value="Genomic_DNA"/>
</dbReference>
<dbReference type="GO" id="GO:0003677">
    <property type="term" value="F:DNA binding"/>
    <property type="evidence" value="ECO:0007669"/>
    <property type="project" value="UniProtKB-UniRule"/>
</dbReference>
<comment type="caution">
    <text evidence="9">The sequence shown here is derived from an EMBL/GenBank/DDBJ whole genome shotgun (WGS) entry which is preliminary data.</text>
</comment>
<comment type="function">
    <text evidence="1">Site-specific tyrosine recombinase, which acts by catalyzing the cutting and rejoining of the recombining DNA molecules.</text>
</comment>
<dbReference type="GO" id="GO:0015074">
    <property type="term" value="P:DNA integration"/>
    <property type="evidence" value="ECO:0007669"/>
    <property type="project" value="UniProtKB-KW"/>
</dbReference>
<dbReference type="SUPFAM" id="SSF56349">
    <property type="entry name" value="DNA breaking-rejoining enzymes"/>
    <property type="match status" value="1"/>
</dbReference>
<dbReference type="InterPro" id="IPR010998">
    <property type="entry name" value="Integrase_recombinase_N"/>
</dbReference>
<dbReference type="GO" id="GO:0006310">
    <property type="term" value="P:DNA recombination"/>
    <property type="evidence" value="ECO:0007669"/>
    <property type="project" value="UniProtKB-KW"/>
</dbReference>
<dbReference type="RefSeq" id="WP_080021593.1">
    <property type="nucleotide sequence ID" value="NZ_LTAY01000010.1"/>
</dbReference>
<keyword evidence="4 6" id="KW-0238">DNA-binding</keyword>
<dbReference type="Pfam" id="PF14659">
    <property type="entry name" value="Phage_int_SAM_3"/>
    <property type="match status" value="1"/>
</dbReference>